<dbReference type="EMBL" id="BJNY01000001">
    <property type="protein sequence ID" value="GED04491.1"/>
    <property type="molecule type" value="Genomic_DNA"/>
</dbReference>
<name>A0A4Y4DPJ6_GLUUR</name>
<evidence type="ECO:0000313" key="2">
    <source>
        <dbReference type="Proteomes" id="UP000316612"/>
    </source>
</evidence>
<keyword evidence="2" id="KW-1185">Reference proteome</keyword>
<dbReference type="RefSeq" id="WP_170184014.1">
    <property type="nucleotide sequence ID" value="NZ_BAAAJL010000007.1"/>
</dbReference>
<evidence type="ECO:0000313" key="1">
    <source>
        <dbReference type="EMBL" id="GED04491.1"/>
    </source>
</evidence>
<dbReference type="AlphaFoldDB" id="A0A4Y4DPJ6"/>
<organism evidence="1 2">
    <name type="scientific">Glutamicibacter uratoxydans</name>
    <name type="common">Arthrobacter uratoxydans</name>
    <dbReference type="NCBI Taxonomy" id="43667"/>
    <lineage>
        <taxon>Bacteria</taxon>
        <taxon>Bacillati</taxon>
        <taxon>Actinomycetota</taxon>
        <taxon>Actinomycetes</taxon>
        <taxon>Micrococcales</taxon>
        <taxon>Micrococcaceae</taxon>
        <taxon>Glutamicibacter</taxon>
    </lineage>
</organism>
<proteinExistence type="predicted"/>
<sequence length="56" mass="6295">MSHGADYGMMRRENLALKLALTHLQVNESDVAPAHKETLIAEWLPVAEMALHEILE</sequence>
<reference evidence="1 2" key="1">
    <citation type="submission" date="2019-06" db="EMBL/GenBank/DDBJ databases">
        <title>Whole genome shotgun sequence of Glutamicibacter uratoxydans NBRC 15515.</title>
        <authorList>
            <person name="Hosoyama A."/>
            <person name="Uohara A."/>
            <person name="Ohji S."/>
            <person name="Ichikawa N."/>
        </authorList>
    </citation>
    <scope>NUCLEOTIDE SEQUENCE [LARGE SCALE GENOMIC DNA]</scope>
    <source>
        <strain evidence="1 2">NBRC 15515</strain>
    </source>
</reference>
<comment type="caution">
    <text evidence="1">The sequence shown here is derived from an EMBL/GenBank/DDBJ whole genome shotgun (WGS) entry which is preliminary data.</text>
</comment>
<protein>
    <submittedName>
        <fullName evidence="1">Uncharacterized protein</fullName>
    </submittedName>
</protein>
<dbReference type="Proteomes" id="UP000316612">
    <property type="component" value="Unassembled WGS sequence"/>
</dbReference>
<accession>A0A4Y4DPJ6</accession>
<gene>
    <name evidence="1" type="ORF">AUR04nite_00230</name>
</gene>